<dbReference type="PATRIC" id="fig|362413.3.peg.3639"/>
<organism evidence="1 2">
    <name type="scientific">Flavobacterium aquidurense</name>
    <dbReference type="NCBI Taxonomy" id="362413"/>
    <lineage>
        <taxon>Bacteria</taxon>
        <taxon>Pseudomonadati</taxon>
        <taxon>Bacteroidota</taxon>
        <taxon>Flavobacteriia</taxon>
        <taxon>Flavobacteriales</taxon>
        <taxon>Flavobacteriaceae</taxon>
        <taxon>Flavobacterium</taxon>
    </lineage>
</organism>
<evidence type="ECO:0000313" key="2">
    <source>
        <dbReference type="Proteomes" id="UP000050443"/>
    </source>
</evidence>
<sequence>MFKKGQNVKQEFGNQVMKVIDFEPELIENIITQWEDELGNIMTGKFTESQLVIADE</sequence>
<comment type="caution">
    <text evidence="1">The sequence shown here is derived from an EMBL/GenBank/DDBJ whole genome shotgun (WGS) entry which is preliminary data.</text>
</comment>
<dbReference type="Proteomes" id="UP000050443">
    <property type="component" value="Unassembled WGS sequence"/>
</dbReference>
<dbReference type="AlphaFoldDB" id="A0A0Q0SCI9"/>
<name>A0A0Q0SCI9_9FLAO</name>
<gene>
    <name evidence="1" type="ORF">RC62_3714</name>
</gene>
<dbReference type="EMBL" id="JRLF01000006">
    <property type="protein sequence ID" value="KQB42707.1"/>
    <property type="molecule type" value="Genomic_DNA"/>
</dbReference>
<dbReference type="RefSeq" id="WP_167343844.1">
    <property type="nucleotide sequence ID" value="NZ_JRLF01000006.1"/>
</dbReference>
<protein>
    <submittedName>
        <fullName evidence="1">Uncharacterized protein</fullName>
    </submittedName>
</protein>
<proteinExistence type="predicted"/>
<accession>A0A0Q0SCI9</accession>
<evidence type="ECO:0000313" key="1">
    <source>
        <dbReference type="EMBL" id="KQB42707.1"/>
    </source>
</evidence>
<reference evidence="1 2" key="1">
    <citation type="submission" date="2014-09" db="EMBL/GenBank/DDBJ databases">
        <title>Genome sequence of Flavobacterium aquidurense RC62.</title>
        <authorList>
            <person name="Kim J.F."/>
            <person name="Kwak M.-J."/>
        </authorList>
    </citation>
    <scope>NUCLEOTIDE SEQUENCE [LARGE SCALE GENOMIC DNA]</scope>
    <source>
        <strain evidence="1 2">RC62</strain>
    </source>
</reference>